<dbReference type="Proteomes" id="UP001454036">
    <property type="component" value="Unassembled WGS sequence"/>
</dbReference>
<proteinExistence type="predicted"/>
<evidence type="ECO:0000256" key="1">
    <source>
        <dbReference type="SAM" id="MobiDB-lite"/>
    </source>
</evidence>
<feature type="region of interest" description="Disordered" evidence="1">
    <location>
        <begin position="63"/>
        <end position="104"/>
    </location>
</feature>
<protein>
    <submittedName>
        <fullName evidence="2">Uncharacterized protein</fullName>
    </submittedName>
</protein>
<accession>A0AAV3Q8H3</accession>
<evidence type="ECO:0000313" key="3">
    <source>
        <dbReference type="Proteomes" id="UP001454036"/>
    </source>
</evidence>
<dbReference type="EMBL" id="BAABME010003857">
    <property type="protein sequence ID" value="GAA0160357.1"/>
    <property type="molecule type" value="Genomic_DNA"/>
</dbReference>
<comment type="caution">
    <text evidence="2">The sequence shown here is derived from an EMBL/GenBank/DDBJ whole genome shotgun (WGS) entry which is preliminary data.</text>
</comment>
<sequence length="104" mass="11492">MTNMPFFDRLDDVVLPAGSKLPQFNLFDGNGNSLKHLKGFIAHMTITSTNSDVLQFGRRYSVTGAKHRKRAHSPPPSSRGLVRFSQHGPQGDHNRHTPISVSVA</sequence>
<gene>
    <name evidence="2" type="ORF">LIER_16930</name>
</gene>
<dbReference type="AlphaFoldDB" id="A0AAV3Q8H3"/>
<reference evidence="2 3" key="1">
    <citation type="submission" date="2024-01" db="EMBL/GenBank/DDBJ databases">
        <title>The complete chloroplast genome sequence of Lithospermum erythrorhizon: insights into the phylogenetic relationship among Boraginaceae species and the maternal lineages of purple gromwells.</title>
        <authorList>
            <person name="Okada T."/>
            <person name="Watanabe K."/>
        </authorList>
    </citation>
    <scope>NUCLEOTIDE SEQUENCE [LARGE SCALE GENOMIC DNA]</scope>
</reference>
<evidence type="ECO:0000313" key="2">
    <source>
        <dbReference type="EMBL" id="GAA0160357.1"/>
    </source>
</evidence>
<name>A0AAV3Q8H3_LITER</name>
<keyword evidence="3" id="KW-1185">Reference proteome</keyword>
<organism evidence="2 3">
    <name type="scientific">Lithospermum erythrorhizon</name>
    <name type="common">Purple gromwell</name>
    <name type="synonym">Lithospermum officinale var. erythrorhizon</name>
    <dbReference type="NCBI Taxonomy" id="34254"/>
    <lineage>
        <taxon>Eukaryota</taxon>
        <taxon>Viridiplantae</taxon>
        <taxon>Streptophyta</taxon>
        <taxon>Embryophyta</taxon>
        <taxon>Tracheophyta</taxon>
        <taxon>Spermatophyta</taxon>
        <taxon>Magnoliopsida</taxon>
        <taxon>eudicotyledons</taxon>
        <taxon>Gunneridae</taxon>
        <taxon>Pentapetalae</taxon>
        <taxon>asterids</taxon>
        <taxon>lamiids</taxon>
        <taxon>Boraginales</taxon>
        <taxon>Boraginaceae</taxon>
        <taxon>Boraginoideae</taxon>
        <taxon>Lithospermeae</taxon>
        <taxon>Lithospermum</taxon>
    </lineage>
</organism>